<protein>
    <submittedName>
        <fullName evidence="1 3">Uncharacterized protein</fullName>
    </submittedName>
</protein>
<gene>
    <name evidence="1 3" type="ORF">P152DRAFT_380834</name>
</gene>
<sequence length="167" mass="19084">MRRQHKISDLVHRNIFPNPGPADPPDFATHLQKNLVSEVRVETTRFYGSLDTVEARYPGLNYSHPPHRRRLSRFPHHARLFQAFDDLGLTETEIGMLCRWEGTLWARERYERDEGVKVVDTTGTEIGKWVDPRRSYARRNGANGASDGNGAASGKEIKVMTDIEVEI</sequence>
<dbReference type="Proteomes" id="UP000504638">
    <property type="component" value="Unplaced"/>
</dbReference>
<reference evidence="3" key="3">
    <citation type="submission" date="2025-04" db="UniProtKB">
        <authorList>
            <consortium name="RefSeq"/>
        </authorList>
    </citation>
    <scope>IDENTIFICATION</scope>
    <source>
        <strain evidence="3">CBS 781.70</strain>
    </source>
</reference>
<dbReference type="OrthoDB" id="4106209at2759"/>
<keyword evidence="2" id="KW-1185">Reference proteome</keyword>
<evidence type="ECO:0000313" key="1">
    <source>
        <dbReference type="EMBL" id="KAF1808342.1"/>
    </source>
</evidence>
<reference evidence="3" key="2">
    <citation type="submission" date="2020-04" db="EMBL/GenBank/DDBJ databases">
        <authorList>
            <consortium name="NCBI Genome Project"/>
        </authorList>
    </citation>
    <scope>NUCLEOTIDE SEQUENCE</scope>
    <source>
        <strain evidence="3">CBS 781.70</strain>
    </source>
</reference>
<dbReference type="RefSeq" id="XP_033529973.1">
    <property type="nucleotide sequence ID" value="XM_033675723.1"/>
</dbReference>
<name>A0A6G1FRP6_9PEZI</name>
<evidence type="ECO:0000313" key="3">
    <source>
        <dbReference type="RefSeq" id="XP_033529973.1"/>
    </source>
</evidence>
<dbReference type="AlphaFoldDB" id="A0A6G1FRP6"/>
<organism evidence="1">
    <name type="scientific">Eremomyces bilateralis CBS 781.70</name>
    <dbReference type="NCBI Taxonomy" id="1392243"/>
    <lineage>
        <taxon>Eukaryota</taxon>
        <taxon>Fungi</taxon>
        <taxon>Dikarya</taxon>
        <taxon>Ascomycota</taxon>
        <taxon>Pezizomycotina</taxon>
        <taxon>Dothideomycetes</taxon>
        <taxon>Dothideomycetes incertae sedis</taxon>
        <taxon>Eremomycetales</taxon>
        <taxon>Eremomycetaceae</taxon>
        <taxon>Eremomyces</taxon>
    </lineage>
</organism>
<reference evidence="1 3" key="1">
    <citation type="submission" date="2020-01" db="EMBL/GenBank/DDBJ databases">
        <authorList>
            <consortium name="DOE Joint Genome Institute"/>
            <person name="Haridas S."/>
            <person name="Albert R."/>
            <person name="Binder M."/>
            <person name="Bloem J."/>
            <person name="Labutti K."/>
            <person name="Salamov A."/>
            <person name="Andreopoulos B."/>
            <person name="Baker S.E."/>
            <person name="Barry K."/>
            <person name="Bills G."/>
            <person name="Bluhm B.H."/>
            <person name="Cannon C."/>
            <person name="Castanera R."/>
            <person name="Culley D.E."/>
            <person name="Daum C."/>
            <person name="Ezra D."/>
            <person name="Gonzalez J.B."/>
            <person name="Henrissat B."/>
            <person name="Kuo A."/>
            <person name="Liang C."/>
            <person name="Lipzen A."/>
            <person name="Lutzoni F."/>
            <person name="Magnuson J."/>
            <person name="Mondo S."/>
            <person name="Nolan M."/>
            <person name="Ohm R."/>
            <person name="Pangilinan J."/>
            <person name="Park H.-J."/>
            <person name="Ramirez L."/>
            <person name="Alfaro M."/>
            <person name="Sun H."/>
            <person name="Tritt A."/>
            <person name="Yoshinaga Y."/>
            <person name="Zwiers L.-H."/>
            <person name="Turgeon B.G."/>
            <person name="Goodwin S.B."/>
            <person name="Spatafora J.W."/>
            <person name="Crous P.W."/>
            <person name="Grigoriev I.V."/>
        </authorList>
    </citation>
    <scope>NUCLEOTIDE SEQUENCE</scope>
    <source>
        <strain evidence="1 3">CBS 781.70</strain>
    </source>
</reference>
<feature type="non-terminal residue" evidence="1">
    <location>
        <position position="167"/>
    </location>
</feature>
<proteinExistence type="predicted"/>
<evidence type="ECO:0000313" key="2">
    <source>
        <dbReference type="Proteomes" id="UP000504638"/>
    </source>
</evidence>
<dbReference type="GeneID" id="54416293"/>
<dbReference type="EMBL" id="ML975185">
    <property type="protein sequence ID" value="KAF1808342.1"/>
    <property type="molecule type" value="Genomic_DNA"/>
</dbReference>
<accession>A0A6G1FRP6</accession>